<keyword evidence="4" id="KW-0411">Iron-sulfur</keyword>
<reference evidence="6 7" key="1">
    <citation type="submission" date="2016-07" db="EMBL/GenBank/DDBJ databases">
        <title>Pervasive Adenine N6-methylation of Active Genes in Fungi.</title>
        <authorList>
            <consortium name="DOE Joint Genome Institute"/>
            <person name="Mondo S.J."/>
            <person name="Dannebaum R.O."/>
            <person name="Kuo R.C."/>
            <person name="Labutti K."/>
            <person name="Haridas S."/>
            <person name="Kuo A."/>
            <person name="Salamov A."/>
            <person name="Ahrendt S.R."/>
            <person name="Lipzen A."/>
            <person name="Sullivan W."/>
            <person name="Andreopoulos W.B."/>
            <person name="Clum A."/>
            <person name="Lindquist E."/>
            <person name="Daum C."/>
            <person name="Ramamoorthy G.K."/>
            <person name="Gryganskyi A."/>
            <person name="Culley D."/>
            <person name="Magnuson J.K."/>
            <person name="James T.Y."/>
            <person name="O'Malley M.A."/>
            <person name="Stajich J.E."/>
            <person name="Spatafora J.W."/>
            <person name="Visel A."/>
            <person name="Grigoriev I.V."/>
        </authorList>
    </citation>
    <scope>NUCLEOTIDE SEQUENCE [LARGE SCALE GENOMIC DNA]</scope>
    <source>
        <strain evidence="6 7">JEL800</strain>
    </source>
</reference>
<dbReference type="GO" id="GO:0051537">
    <property type="term" value="F:2 iron, 2 sulfur cluster binding"/>
    <property type="evidence" value="ECO:0007669"/>
    <property type="project" value="UniProtKB-KW"/>
</dbReference>
<dbReference type="PANTHER" id="PTHR42782">
    <property type="entry name" value="SI:CH73-314G15.3"/>
    <property type="match status" value="1"/>
</dbReference>
<comment type="caution">
    <text evidence="6">The sequence shown here is derived from an EMBL/GenBank/DDBJ whole genome shotgun (WGS) entry which is preliminary data.</text>
</comment>
<sequence>MTTYRLPLHVPPPTGTTRLLITLSSHPSSLPPTDYILLSHNTTLYCIESICPHSGGPLWKGPVEDIEDLDAATEPCRNPFIVCPWHSFRFDLGTGAVDQTEEKGHDARTLGVFVDEGGECWVEVREEEEGVEWKVDGVKVVDVKPGAARLAKFSVAKNTGVVKGGTVGERPELGDGKTSWSLVDWAVRILNEPNPSLKVQLTFHVWKLWNDGLIDKIGSGTPPDEPARDSNLERIEASRTKKRGNGTSLISRIKILHSLASIEQWAIDLAFDIIARFATTLAAGTQPLPRGFFHDFLKVANDEAKHYSYLVARLEALGSHFGALPIHAALWESAEQTRGNLLARLAVVHMVHEARGLDVNPQTIARFENAGDVESVEKLKEIHEDEVTHVGAGQRWFAWICEVEGREKYATFHQLVRDNFHGLLKPPFNEEDRAKAGLDLQYYMPLSVAPVVNKPAFE</sequence>
<keyword evidence="7" id="KW-1185">Reference proteome</keyword>
<dbReference type="InterPro" id="IPR017941">
    <property type="entry name" value="Rieske_2Fe-2S"/>
</dbReference>
<dbReference type="SUPFAM" id="SSF47240">
    <property type="entry name" value="Ferritin-like"/>
    <property type="match status" value="1"/>
</dbReference>
<evidence type="ECO:0000256" key="1">
    <source>
        <dbReference type="ARBA" id="ARBA00022714"/>
    </source>
</evidence>
<keyword evidence="2" id="KW-0479">Metal-binding</keyword>
<dbReference type="Pfam" id="PF00355">
    <property type="entry name" value="Rieske"/>
    <property type="match status" value="1"/>
</dbReference>
<dbReference type="CDD" id="cd00657">
    <property type="entry name" value="Ferritin_like"/>
    <property type="match status" value="1"/>
</dbReference>
<dbReference type="GO" id="GO:0046872">
    <property type="term" value="F:metal ion binding"/>
    <property type="evidence" value="ECO:0007669"/>
    <property type="project" value="UniProtKB-KW"/>
</dbReference>
<dbReference type="Pfam" id="PF04305">
    <property type="entry name" value="DUF455"/>
    <property type="match status" value="1"/>
</dbReference>
<dbReference type="InterPro" id="IPR009078">
    <property type="entry name" value="Ferritin-like_SF"/>
</dbReference>
<evidence type="ECO:0000313" key="6">
    <source>
        <dbReference type="EMBL" id="ORY42201.1"/>
    </source>
</evidence>
<accession>A0A1Y2C599</accession>
<feature type="domain" description="Rieske" evidence="5">
    <location>
        <begin position="43"/>
        <end position="92"/>
    </location>
</feature>
<evidence type="ECO:0000313" key="7">
    <source>
        <dbReference type="Proteomes" id="UP000193642"/>
    </source>
</evidence>
<dbReference type="InterPro" id="IPR036922">
    <property type="entry name" value="Rieske_2Fe-2S_sf"/>
</dbReference>
<dbReference type="PROSITE" id="PS51296">
    <property type="entry name" value="RIESKE"/>
    <property type="match status" value="1"/>
</dbReference>
<gene>
    <name evidence="6" type="ORF">BCR33DRAFT_698723</name>
</gene>
<keyword evidence="3" id="KW-0408">Iron</keyword>
<dbReference type="AlphaFoldDB" id="A0A1Y2C599"/>
<evidence type="ECO:0000259" key="5">
    <source>
        <dbReference type="PROSITE" id="PS51296"/>
    </source>
</evidence>
<evidence type="ECO:0000256" key="2">
    <source>
        <dbReference type="ARBA" id="ARBA00022723"/>
    </source>
</evidence>
<dbReference type="InterPro" id="IPR007402">
    <property type="entry name" value="DUF455"/>
</dbReference>
<evidence type="ECO:0000256" key="4">
    <source>
        <dbReference type="ARBA" id="ARBA00023014"/>
    </source>
</evidence>
<proteinExistence type="predicted"/>
<protein>
    <submittedName>
        <fullName evidence="6">DUF455-domain-containing protein</fullName>
    </submittedName>
</protein>
<dbReference type="OrthoDB" id="426882at2759"/>
<dbReference type="CDD" id="cd03467">
    <property type="entry name" value="Rieske"/>
    <property type="match status" value="1"/>
</dbReference>
<dbReference type="Gene3D" id="2.102.10.10">
    <property type="entry name" value="Rieske [2Fe-2S] iron-sulphur domain"/>
    <property type="match status" value="1"/>
</dbReference>
<dbReference type="PANTHER" id="PTHR42782:SF2">
    <property type="entry name" value="3-OXOACYL-[ACYL-CARRIER-PROTEIN] SYNTHASE-LIKE PROTEIN"/>
    <property type="match status" value="1"/>
</dbReference>
<dbReference type="Proteomes" id="UP000193642">
    <property type="component" value="Unassembled WGS sequence"/>
</dbReference>
<evidence type="ECO:0000256" key="3">
    <source>
        <dbReference type="ARBA" id="ARBA00023004"/>
    </source>
</evidence>
<dbReference type="EMBL" id="MCGO01000029">
    <property type="protein sequence ID" value="ORY42201.1"/>
    <property type="molecule type" value="Genomic_DNA"/>
</dbReference>
<name>A0A1Y2C599_9FUNG</name>
<dbReference type="SUPFAM" id="SSF50022">
    <property type="entry name" value="ISP domain"/>
    <property type="match status" value="1"/>
</dbReference>
<keyword evidence="1" id="KW-0001">2Fe-2S</keyword>
<dbReference type="STRING" id="329046.A0A1Y2C599"/>
<organism evidence="6 7">
    <name type="scientific">Rhizoclosmatium globosum</name>
    <dbReference type="NCBI Taxonomy" id="329046"/>
    <lineage>
        <taxon>Eukaryota</taxon>
        <taxon>Fungi</taxon>
        <taxon>Fungi incertae sedis</taxon>
        <taxon>Chytridiomycota</taxon>
        <taxon>Chytridiomycota incertae sedis</taxon>
        <taxon>Chytridiomycetes</taxon>
        <taxon>Chytridiales</taxon>
        <taxon>Chytriomycetaceae</taxon>
        <taxon>Rhizoclosmatium</taxon>
    </lineage>
</organism>